<keyword evidence="1" id="KW-0597">Phosphoprotein</keyword>
<dbReference type="InterPro" id="IPR011006">
    <property type="entry name" value="CheY-like_superfamily"/>
</dbReference>
<dbReference type="AlphaFoldDB" id="A0A2W4CY85"/>
<accession>A0A2W4CY85</accession>
<sequence length="150" mass="16031">MRALIVEDECVIALDIEAALLADGHQVVGIATCEREALELANEADLAFVDVRLADGLTGPKIAQKLEKGFGVAVIYVTGNPDLIGDNEQGFEIVTKPHTKESIVEALRVEAARHSPVSGKWKSSGRTTTISAGADDPKPSTNQSRSHDRE</sequence>
<gene>
    <name evidence="4" type="ORF">CPY51_03375</name>
</gene>
<evidence type="ECO:0000259" key="3">
    <source>
        <dbReference type="PROSITE" id="PS50110"/>
    </source>
</evidence>
<comment type="caution">
    <text evidence="4">The sequence shown here is derived from an EMBL/GenBank/DDBJ whole genome shotgun (WGS) entry which is preliminary data.</text>
</comment>
<dbReference type="EMBL" id="PCDP01000002">
    <property type="protein sequence ID" value="PZM16401.1"/>
    <property type="molecule type" value="Genomic_DNA"/>
</dbReference>
<evidence type="ECO:0000313" key="5">
    <source>
        <dbReference type="Proteomes" id="UP000248925"/>
    </source>
</evidence>
<dbReference type="Gene3D" id="3.40.50.2300">
    <property type="match status" value="1"/>
</dbReference>
<dbReference type="Pfam" id="PF00072">
    <property type="entry name" value="Response_reg"/>
    <property type="match status" value="1"/>
</dbReference>
<dbReference type="GO" id="GO:0000160">
    <property type="term" value="P:phosphorelay signal transduction system"/>
    <property type="evidence" value="ECO:0007669"/>
    <property type="project" value="InterPro"/>
</dbReference>
<dbReference type="OrthoDB" id="7060229at2"/>
<feature type="domain" description="Response regulatory" evidence="3">
    <location>
        <begin position="2"/>
        <end position="111"/>
    </location>
</feature>
<keyword evidence="5" id="KW-1185">Reference proteome</keyword>
<dbReference type="SMART" id="SM00448">
    <property type="entry name" value="REC"/>
    <property type="match status" value="1"/>
</dbReference>
<evidence type="ECO:0000313" key="4">
    <source>
        <dbReference type="EMBL" id="PZM16401.1"/>
    </source>
</evidence>
<feature type="region of interest" description="Disordered" evidence="2">
    <location>
        <begin position="115"/>
        <end position="150"/>
    </location>
</feature>
<organism evidence="4 5">
    <name type="scientific">Rhizobium tubonense</name>
    <dbReference type="NCBI Taxonomy" id="484088"/>
    <lineage>
        <taxon>Bacteria</taxon>
        <taxon>Pseudomonadati</taxon>
        <taxon>Pseudomonadota</taxon>
        <taxon>Alphaproteobacteria</taxon>
        <taxon>Hyphomicrobiales</taxon>
        <taxon>Rhizobiaceae</taxon>
        <taxon>Rhizobium/Agrobacterium group</taxon>
        <taxon>Rhizobium</taxon>
    </lineage>
</organism>
<dbReference type="SUPFAM" id="SSF52172">
    <property type="entry name" value="CheY-like"/>
    <property type="match status" value="1"/>
</dbReference>
<protein>
    <submittedName>
        <fullName evidence="4">Response regulator</fullName>
    </submittedName>
</protein>
<evidence type="ECO:0000256" key="1">
    <source>
        <dbReference type="PROSITE-ProRule" id="PRU00169"/>
    </source>
</evidence>
<proteinExistence type="predicted"/>
<dbReference type="RefSeq" id="WP_111158667.1">
    <property type="nucleotide sequence ID" value="NZ_PCDP01000002.1"/>
</dbReference>
<dbReference type="PROSITE" id="PS50110">
    <property type="entry name" value="RESPONSE_REGULATORY"/>
    <property type="match status" value="1"/>
</dbReference>
<reference evidence="4 5" key="1">
    <citation type="journal article" date="2018" name="Sci. Rep.">
        <title>Rhizobium tumorigenes sp. nov., a novel plant tumorigenic bacterium isolated from cane gall tumors on thornless blackberry.</title>
        <authorList>
            <person name="Kuzmanovi N."/>
            <person name="Smalla K."/>
            <person name="Gronow S."/>
            <person name="PuBawska J."/>
        </authorList>
    </citation>
    <scope>NUCLEOTIDE SEQUENCE [LARGE SCALE GENOMIC DNA]</scope>
    <source>
        <strain evidence="4 5">CCBAU 85046</strain>
    </source>
</reference>
<dbReference type="Proteomes" id="UP000248925">
    <property type="component" value="Unassembled WGS sequence"/>
</dbReference>
<name>A0A2W4CY85_9HYPH</name>
<dbReference type="InterPro" id="IPR001789">
    <property type="entry name" value="Sig_transdc_resp-reg_receiver"/>
</dbReference>
<evidence type="ECO:0000256" key="2">
    <source>
        <dbReference type="SAM" id="MobiDB-lite"/>
    </source>
</evidence>
<feature type="modified residue" description="4-aspartylphosphate" evidence="1">
    <location>
        <position position="50"/>
    </location>
</feature>